<evidence type="ECO:0000256" key="3">
    <source>
        <dbReference type="ARBA" id="ARBA00022723"/>
    </source>
</evidence>
<evidence type="ECO:0000256" key="4">
    <source>
        <dbReference type="ARBA" id="ARBA00022801"/>
    </source>
</evidence>
<protein>
    <submittedName>
        <fullName evidence="8">Type II toxin-antitoxin system VapC family toxin</fullName>
    </submittedName>
</protein>
<dbReference type="GO" id="GO:0046872">
    <property type="term" value="F:metal ion binding"/>
    <property type="evidence" value="ECO:0007669"/>
    <property type="project" value="UniProtKB-KW"/>
</dbReference>
<organism evidence="8 9">
    <name type="scientific">Tsukamurella sputi</name>
    <dbReference type="NCBI Taxonomy" id="2591848"/>
    <lineage>
        <taxon>Bacteria</taxon>
        <taxon>Bacillati</taxon>
        <taxon>Actinomycetota</taxon>
        <taxon>Actinomycetes</taxon>
        <taxon>Mycobacteriales</taxon>
        <taxon>Tsukamurellaceae</taxon>
        <taxon>Tsukamurella</taxon>
    </lineage>
</organism>
<evidence type="ECO:0000256" key="1">
    <source>
        <dbReference type="ARBA" id="ARBA00022649"/>
    </source>
</evidence>
<feature type="chain" id="PRO_5038839903" evidence="6">
    <location>
        <begin position="20"/>
        <end position="44"/>
    </location>
</feature>
<reference evidence="8 9" key="2">
    <citation type="submission" date="2019-08" db="EMBL/GenBank/DDBJ databases">
        <title>Tsukamurella conjunctivitidis sp. nov., Tsukamurella assacharolytica sp. nov. and Tsukamurella sputae sp. nov. isolated from patients with conjunctivitis, bacteraemia (lymphoma) and respiratory infection (sputum) in Hong Kong.</title>
        <authorList>
            <person name="Fok K.M.N."/>
            <person name="Fong J.Y.H."/>
        </authorList>
    </citation>
    <scope>NUCLEOTIDE SEQUENCE [LARGE SCALE GENOMIC DNA]</scope>
    <source>
        <strain evidence="8 9">HKU70</strain>
    </source>
</reference>
<evidence type="ECO:0000259" key="7">
    <source>
        <dbReference type="Pfam" id="PF01850"/>
    </source>
</evidence>
<gene>
    <name evidence="8" type="ORF">FK268_04025</name>
</gene>
<dbReference type="RefSeq" id="WP_146431883.1">
    <property type="nucleotide sequence ID" value="NZ_VIGV01000001.1"/>
</dbReference>
<evidence type="ECO:0000256" key="6">
    <source>
        <dbReference type="SAM" id="SignalP"/>
    </source>
</evidence>
<keyword evidence="5" id="KW-0460">Magnesium</keyword>
<evidence type="ECO:0000256" key="2">
    <source>
        <dbReference type="ARBA" id="ARBA00022722"/>
    </source>
</evidence>
<dbReference type="OrthoDB" id="9804823at2"/>
<keyword evidence="6" id="KW-0732">Signal</keyword>
<name>A0A5C5RVV2_9ACTN</name>
<proteinExistence type="predicted"/>
<evidence type="ECO:0000313" key="9">
    <source>
        <dbReference type="Proteomes" id="UP000319792"/>
    </source>
</evidence>
<keyword evidence="1" id="KW-1277">Toxin-antitoxin system</keyword>
<feature type="domain" description="PIN" evidence="7">
    <location>
        <begin position="3"/>
        <end position="28"/>
    </location>
</feature>
<dbReference type="EMBL" id="VIGV01000001">
    <property type="protein sequence ID" value="TWS26698.1"/>
    <property type="molecule type" value="Genomic_DNA"/>
</dbReference>
<dbReference type="SUPFAM" id="SSF88723">
    <property type="entry name" value="PIN domain-like"/>
    <property type="match status" value="1"/>
</dbReference>
<keyword evidence="2" id="KW-0540">Nuclease</keyword>
<keyword evidence="9" id="KW-1185">Reference proteome</keyword>
<evidence type="ECO:0000313" key="8">
    <source>
        <dbReference type="EMBL" id="TWS26698.1"/>
    </source>
</evidence>
<sequence>MLRRTLSIVDALIAATALAHDLTLVTRNVTDFEGVPVRTLNPFT</sequence>
<dbReference type="InterPro" id="IPR002716">
    <property type="entry name" value="PIN_dom"/>
</dbReference>
<dbReference type="InterPro" id="IPR029060">
    <property type="entry name" value="PIN-like_dom_sf"/>
</dbReference>
<dbReference type="Proteomes" id="UP000319792">
    <property type="component" value="Unassembled WGS sequence"/>
</dbReference>
<accession>A0A5C5RVV2</accession>
<dbReference type="Gene3D" id="3.40.50.1010">
    <property type="entry name" value="5'-nuclease"/>
    <property type="match status" value="1"/>
</dbReference>
<keyword evidence="3" id="KW-0479">Metal-binding</keyword>
<comment type="caution">
    <text evidence="8">The sequence shown here is derived from an EMBL/GenBank/DDBJ whole genome shotgun (WGS) entry which is preliminary data.</text>
</comment>
<dbReference type="AlphaFoldDB" id="A0A5C5RVV2"/>
<feature type="signal peptide" evidence="6">
    <location>
        <begin position="1"/>
        <end position="19"/>
    </location>
</feature>
<evidence type="ECO:0000256" key="5">
    <source>
        <dbReference type="ARBA" id="ARBA00022842"/>
    </source>
</evidence>
<dbReference type="GO" id="GO:0004518">
    <property type="term" value="F:nuclease activity"/>
    <property type="evidence" value="ECO:0007669"/>
    <property type="project" value="UniProtKB-KW"/>
</dbReference>
<dbReference type="Pfam" id="PF01850">
    <property type="entry name" value="PIN"/>
    <property type="match status" value="1"/>
</dbReference>
<reference evidence="8 9" key="1">
    <citation type="submission" date="2019-06" db="EMBL/GenBank/DDBJ databases">
        <authorList>
            <person name="Teng J.L.L."/>
            <person name="Lee H.H."/>
            <person name="Lau S.K.P."/>
            <person name="Woo P.C.Y."/>
        </authorList>
    </citation>
    <scope>NUCLEOTIDE SEQUENCE [LARGE SCALE GENOMIC DNA]</scope>
    <source>
        <strain evidence="8 9">HKU70</strain>
    </source>
</reference>
<dbReference type="GO" id="GO:0016787">
    <property type="term" value="F:hydrolase activity"/>
    <property type="evidence" value="ECO:0007669"/>
    <property type="project" value="UniProtKB-KW"/>
</dbReference>
<keyword evidence="4" id="KW-0378">Hydrolase</keyword>